<protein>
    <submittedName>
        <fullName evidence="2">Flagellar protein</fullName>
    </submittedName>
</protein>
<keyword evidence="2" id="KW-0966">Cell projection</keyword>
<organism evidence="2">
    <name type="scientific">Caldithrix abyssi</name>
    <dbReference type="NCBI Taxonomy" id="187145"/>
    <lineage>
        <taxon>Bacteria</taxon>
        <taxon>Pseudomonadati</taxon>
        <taxon>Calditrichota</taxon>
        <taxon>Calditrichia</taxon>
        <taxon>Calditrichales</taxon>
        <taxon>Calditrichaceae</taxon>
        <taxon>Caldithrix</taxon>
    </lineage>
</organism>
<keyword evidence="2" id="KW-0282">Flagellum</keyword>
<keyword evidence="2" id="KW-0969">Cilium</keyword>
<dbReference type="AlphaFoldDB" id="A0A7V1M1D9"/>
<dbReference type="NCBIfam" id="TIGR02530">
    <property type="entry name" value="flg_new"/>
    <property type="match status" value="1"/>
</dbReference>
<feature type="region of interest" description="Disordered" evidence="1">
    <location>
        <begin position="1"/>
        <end position="33"/>
    </location>
</feature>
<comment type="caution">
    <text evidence="2">The sequence shown here is derived from an EMBL/GenBank/DDBJ whole genome shotgun (WGS) entry which is preliminary data.</text>
</comment>
<reference evidence="2" key="1">
    <citation type="journal article" date="2020" name="mSystems">
        <title>Genome- and Community-Level Interaction Insights into Carbon Utilization and Element Cycling Functions of Hydrothermarchaeota in Hydrothermal Sediment.</title>
        <authorList>
            <person name="Zhou Z."/>
            <person name="Liu Y."/>
            <person name="Xu W."/>
            <person name="Pan J."/>
            <person name="Luo Z.H."/>
            <person name="Li M."/>
        </authorList>
    </citation>
    <scope>NUCLEOTIDE SEQUENCE [LARGE SCALE GENOMIC DNA]</scope>
    <source>
        <strain evidence="2">HyVt-456</strain>
    </source>
</reference>
<dbReference type="Pfam" id="PF12611">
    <property type="entry name" value="Flagellar_put"/>
    <property type="match status" value="1"/>
</dbReference>
<evidence type="ECO:0000313" key="2">
    <source>
        <dbReference type="EMBL" id="HED11459.1"/>
    </source>
</evidence>
<proteinExistence type="predicted"/>
<sequence>MKAADLQMRASSIQAPQHIRKPQTTANDPLKGSAPQVDFGEMLQKQVDQDRQVQFSAHAVKRLQDRSLELTPDRLERLNEGVKQAGAKGAVNSLVLVDDTAFVVSVRNNTVITALDKSGTTGKVFTNIDSVAIM</sequence>
<gene>
    <name evidence="2" type="ORF">ENJ10_12275</name>
</gene>
<accession>A0A7V1M1D9</accession>
<dbReference type="InterPro" id="IPR013367">
    <property type="entry name" value="Flagellar_put"/>
</dbReference>
<name>A0A7V1M1D9_CALAY</name>
<dbReference type="EMBL" id="DRLD01000344">
    <property type="protein sequence ID" value="HED11459.1"/>
    <property type="molecule type" value="Genomic_DNA"/>
</dbReference>
<dbReference type="Proteomes" id="UP000886005">
    <property type="component" value="Unassembled WGS sequence"/>
</dbReference>
<evidence type="ECO:0000256" key="1">
    <source>
        <dbReference type="SAM" id="MobiDB-lite"/>
    </source>
</evidence>